<dbReference type="EMBL" id="BMHB01000001">
    <property type="protein sequence ID" value="GGI14584.1"/>
    <property type="molecule type" value="Genomic_DNA"/>
</dbReference>
<dbReference type="AlphaFoldDB" id="A0A8J3EZ40"/>
<feature type="domain" description="Glutaredoxin" evidence="1">
    <location>
        <begin position="3"/>
        <end position="62"/>
    </location>
</feature>
<protein>
    <submittedName>
        <fullName evidence="2">NrdH-redoxin</fullName>
    </submittedName>
</protein>
<dbReference type="Pfam" id="PF00462">
    <property type="entry name" value="Glutaredoxin"/>
    <property type="match status" value="1"/>
</dbReference>
<dbReference type="RefSeq" id="WP_088000158.1">
    <property type="nucleotide sequence ID" value="NZ_BMHB01000001.1"/>
</dbReference>
<evidence type="ECO:0000313" key="3">
    <source>
        <dbReference type="Proteomes" id="UP000626244"/>
    </source>
</evidence>
<dbReference type="SUPFAM" id="SSF52833">
    <property type="entry name" value="Thioredoxin-like"/>
    <property type="match status" value="1"/>
</dbReference>
<dbReference type="InterPro" id="IPR051548">
    <property type="entry name" value="Grx-like_ET"/>
</dbReference>
<dbReference type="InterPro" id="IPR036249">
    <property type="entry name" value="Thioredoxin-like_sf"/>
</dbReference>
<accession>A0A8J3EZ40</accession>
<dbReference type="Proteomes" id="UP000626244">
    <property type="component" value="Unassembled WGS sequence"/>
</dbReference>
<keyword evidence="3" id="KW-1185">Reference proteome</keyword>
<dbReference type="GO" id="GO:0045454">
    <property type="term" value="P:cell redox homeostasis"/>
    <property type="evidence" value="ECO:0007669"/>
    <property type="project" value="TreeGrafter"/>
</dbReference>
<comment type="caution">
    <text evidence="2">The sequence shown here is derived from an EMBL/GenBank/DDBJ whole genome shotgun (WGS) entry which is preliminary data.</text>
</comment>
<dbReference type="PANTHER" id="PTHR34386:SF1">
    <property type="entry name" value="GLUTAREDOXIN-LIKE PROTEIN NRDH"/>
    <property type="match status" value="1"/>
</dbReference>
<name>A0A8J3EZ40_9BACI</name>
<dbReference type="InterPro" id="IPR002109">
    <property type="entry name" value="Glutaredoxin"/>
</dbReference>
<dbReference type="CDD" id="cd02976">
    <property type="entry name" value="NrdH"/>
    <property type="match status" value="1"/>
</dbReference>
<dbReference type="PANTHER" id="PTHR34386">
    <property type="entry name" value="GLUTAREDOXIN"/>
    <property type="match status" value="1"/>
</dbReference>
<dbReference type="PROSITE" id="PS51354">
    <property type="entry name" value="GLUTAREDOXIN_2"/>
    <property type="match status" value="1"/>
</dbReference>
<evidence type="ECO:0000313" key="2">
    <source>
        <dbReference type="EMBL" id="GGI14584.1"/>
    </source>
</evidence>
<organism evidence="2 3">
    <name type="scientific">Gottfriedia solisilvae</name>
    <dbReference type="NCBI Taxonomy" id="1516104"/>
    <lineage>
        <taxon>Bacteria</taxon>
        <taxon>Bacillati</taxon>
        <taxon>Bacillota</taxon>
        <taxon>Bacilli</taxon>
        <taxon>Bacillales</taxon>
        <taxon>Bacillaceae</taxon>
        <taxon>Gottfriedia</taxon>
    </lineage>
</organism>
<proteinExistence type="predicted"/>
<reference evidence="3" key="1">
    <citation type="journal article" date="2019" name="Int. J. Syst. Evol. Microbiol.">
        <title>The Global Catalogue of Microorganisms (GCM) 10K type strain sequencing project: providing services to taxonomists for standard genome sequencing and annotation.</title>
        <authorList>
            <consortium name="The Broad Institute Genomics Platform"/>
            <consortium name="The Broad Institute Genome Sequencing Center for Infectious Disease"/>
            <person name="Wu L."/>
            <person name="Ma J."/>
        </authorList>
    </citation>
    <scope>NUCLEOTIDE SEQUENCE [LARGE SCALE GENOMIC DNA]</scope>
    <source>
        <strain evidence="3">CGMCC 1.14993</strain>
    </source>
</reference>
<dbReference type="GO" id="GO:0009055">
    <property type="term" value="F:electron transfer activity"/>
    <property type="evidence" value="ECO:0007669"/>
    <property type="project" value="TreeGrafter"/>
</dbReference>
<dbReference type="OrthoDB" id="9795531at2"/>
<sequence>MQIELFTQDGCPPCEFLKNYLKELNIPYVEYNVSKDENAKKRMMFELDSFSTPTLIIQNEVIRGVQMEQIEAALGKN</sequence>
<evidence type="ECO:0000259" key="1">
    <source>
        <dbReference type="Pfam" id="PF00462"/>
    </source>
</evidence>
<gene>
    <name evidence="2" type="ORF">GCM10007380_23670</name>
</gene>
<dbReference type="Gene3D" id="3.40.30.10">
    <property type="entry name" value="Glutaredoxin"/>
    <property type="match status" value="1"/>
</dbReference>